<feature type="region of interest" description="Disordered" evidence="2">
    <location>
        <begin position="20"/>
        <end position="59"/>
    </location>
</feature>
<dbReference type="InterPro" id="IPR036875">
    <property type="entry name" value="Znf_CCHC_sf"/>
</dbReference>
<feature type="domain" description="CCHC-type" evidence="3">
    <location>
        <begin position="70"/>
        <end position="84"/>
    </location>
</feature>
<dbReference type="Gene3D" id="4.10.60.10">
    <property type="entry name" value="Zinc finger, CCHC-type"/>
    <property type="match status" value="6"/>
</dbReference>
<sequence>MPCYNCGRPGHFARECRMRSQDDDNGEDDYSGHADDGNKRSNNIYPRQQGYMNSNNRGGRMNGNYGGGARCYRCNRIGHMARDCFETEERCYQCNEFGHLAKDCDRDIDPGACYNCGKLGHIRSECSEPLKNSSNLNNSHNQNDTGGRCYRCNAYGHFARDCDAKESSGGAVGSLGSAAASVAMLDNDDRTCYNCNRIGHISINCPESGINRLSGNSRDVCYNCNRRGHYSRNCPEFDIKCYSCGKTGHMARDCDNSRIFSSSSSEQKTQQQPDRASPKDIKNSSASGVSGTSTPPKIATEETTAT</sequence>
<feature type="domain" description="CCHC-type" evidence="3">
    <location>
        <begin position="240"/>
        <end position="254"/>
    </location>
</feature>
<keyword evidence="8" id="KW-1185">Reference proteome</keyword>
<feature type="compositionally biased region" description="Basic and acidic residues" evidence="2">
    <location>
        <begin position="30"/>
        <end position="39"/>
    </location>
</feature>
<dbReference type="Proteomes" id="UP000681722">
    <property type="component" value="Unassembled WGS sequence"/>
</dbReference>
<dbReference type="InterPro" id="IPR051714">
    <property type="entry name" value="Znf_CCHC_NABP"/>
</dbReference>
<dbReference type="InterPro" id="IPR001878">
    <property type="entry name" value="Znf_CCHC"/>
</dbReference>
<dbReference type="Proteomes" id="UP000663829">
    <property type="component" value="Unassembled WGS sequence"/>
</dbReference>
<organism evidence="4 8">
    <name type="scientific">Didymodactylos carnosus</name>
    <dbReference type="NCBI Taxonomy" id="1234261"/>
    <lineage>
        <taxon>Eukaryota</taxon>
        <taxon>Metazoa</taxon>
        <taxon>Spiralia</taxon>
        <taxon>Gnathifera</taxon>
        <taxon>Rotifera</taxon>
        <taxon>Eurotatoria</taxon>
        <taxon>Bdelloidea</taxon>
        <taxon>Philodinida</taxon>
        <taxon>Philodinidae</taxon>
        <taxon>Didymodactylos</taxon>
    </lineage>
</organism>
<dbReference type="EMBL" id="CAJNOQ010001171">
    <property type="protein sequence ID" value="CAF0873847.1"/>
    <property type="molecule type" value="Genomic_DNA"/>
</dbReference>
<dbReference type="GO" id="GO:0003676">
    <property type="term" value="F:nucleic acid binding"/>
    <property type="evidence" value="ECO:0007669"/>
    <property type="project" value="InterPro"/>
</dbReference>
<protein>
    <recommendedName>
        <fullName evidence="3">CCHC-type domain-containing protein</fullName>
    </recommendedName>
</protein>
<name>A0A813XQP1_9BILA</name>
<feature type="compositionally biased region" description="Polar residues" evidence="2">
    <location>
        <begin position="283"/>
        <end position="306"/>
    </location>
</feature>
<feature type="domain" description="CCHC-type" evidence="3">
    <location>
        <begin position="90"/>
        <end position="104"/>
    </location>
</feature>
<dbReference type="Proteomes" id="UP000677228">
    <property type="component" value="Unassembled WGS sequence"/>
</dbReference>
<dbReference type="SUPFAM" id="SSF57756">
    <property type="entry name" value="Retrovirus zinc finger-like domains"/>
    <property type="match status" value="5"/>
</dbReference>
<proteinExistence type="predicted"/>
<feature type="domain" description="CCHC-type" evidence="3">
    <location>
        <begin position="148"/>
        <end position="162"/>
    </location>
</feature>
<reference evidence="4" key="1">
    <citation type="submission" date="2021-02" db="EMBL/GenBank/DDBJ databases">
        <authorList>
            <person name="Nowell W R."/>
        </authorList>
    </citation>
    <scope>NUCLEOTIDE SEQUENCE</scope>
</reference>
<evidence type="ECO:0000313" key="8">
    <source>
        <dbReference type="Proteomes" id="UP000663829"/>
    </source>
</evidence>
<dbReference type="Pfam" id="PF00098">
    <property type="entry name" value="zf-CCHC"/>
    <property type="match status" value="8"/>
</dbReference>
<dbReference type="AlphaFoldDB" id="A0A813XQP1"/>
<evidence type="ECO:0000313" key="5">
    <source>
        <dbReference type="EMBL" id="CAF0991342.1"/>
    </source>
</evidence>
<keyword evidence="1" id="KW-0863">Zinc-finger</keyword>
<dbReference type="SMART" id="SM00343">
    <property type="entry name" value="ZnF_C2HC"/>
    <property type="match status" value="8"/>
</dbReference>
<dbReference type="PANTHER" id="PTHR23002">
    <property type="entry name" value="ZINC FINGER CCHC DOMAIN CONTAINING PROTEIN"/>
    <property type="match status" value="1"/>
</dbReference>
<feature type="domain" description="CCHC-type" evidence="3">
    <location>
        <begin position="221"/>
        <end position="236"/>
    </location>
</feature>
<feature type="domain" description="CCHC-type" evidence="3">
    <location>
        <begin position="3"/>
        <end position="17"/>
    </location>
</feature>
<feature type="domain" description="CCHC-type" evidence="3">
    <location>
        <begin position="192"/>
        <end position="207"/>
    </location>
</feature>
<dbReference type="Proteomes" id="UP000682733">
    <property type="component" value="Unassembled WGS sequence"/>
</dbReference>
<dbReference type="EMBL" id="CAJNOK010006026">
    <property type="protein sequence ID" value="CAF0991342.1"/>
    <property type="molecule type" value="Genomic_DNA"/>
</dbReference>
<feature type="region of interest" description="Disordered" evidence="2">
    <location>
        <begin position="260"/>
        <end position="306"/>
    </location>
</feature>
<keyword evidence="1" id="KW-0479">Metal-binding</keyword>
<evidence type="ECO:0000313" key="4">
    <source>
        <dbReference type="EMBL" id="CAF0873847.1"/>
    </source>
</evidence>
<evidence type="ECO:0000313" key="7">
    <source>
        <dbReference type="EMBL" id="CAF3761400.1"/>
    </source>
</evidence>
<dbReference type="OrthoDB" id="427960at2759"/>
<keyword evidence="1" id="KW-0862">Zinc</keyword>
<dbReference type="GO" id="GO:0008270">
    <property type="term" value="F:zinc ion binding"/>
    <property type="evidence" value="ECO:0007669"/>
    <property type="project" value="UniProtKB-KW"/>
</dbReference>
<accession>A0A813XQP1</accession>
<dbReference type="PROSITE" id="PS50158">
    <property type="entry name" value="ZF_CCHC"/>
    <property type="match status" value="8"/>
</dbReference>
<feature type="domain" description="CCHC-type" evidence="3">
    <location>
        <begin position="113"/>
        <end position="128"/>
    </location>
</feature>
<evidence type="ECO:0000313" key="6">
    <source>
        <dbReference type="EMBL" id="CAF3660975.1"/>
    </source>
</evidence>
<evidence type="ECO:0000256" key="2">
    <source>
        <dbReference type="SAM" id="MobiDB-lite"/>
    </source>
</evidence>
<dbReference type="EMBL" id="CAJOBA010006033">
    <property type="protein sequence ID" value="CAF3761400.1"/>
    <property type="molecule type" value="Genomic_DNA"/>
</dbReference>
<feature type="compositionally biased region" description="Low complexity" evidence="2">
    <location>
        <begin position="50"/>
        <end position="59"/>
    </location>
</feature>
<comment type="caution">
    <text evidence="4">The sequence shown here is derived from an EMBL/GenBank/DDBJ whole genome shotgun (WGS) entry which is preliminary data.</text>
</comment>
<evidence type="ECO:0000256" key="1">
    <source>
        <dbReference type="PROSITE-ProRule" id="PRU00047"/>
    </source>
</evidence>
<dbReference type="EMBL" id="CAJOBC010001171">
    <property type="protein sequence ID" value="CAF3660975.1"/>
    <property type="molecule type" value="Genomic_DNA"/>
</dbReference>
<gene>
    <name evidence="4" type="ORF">GPM918_LOCUS7243</name>
    <name evidence="5" type="ORF">OVA965_LOCUS14089</name>
    <name evidence="6" type="ORF">SRO942_LOCUS7243</name>
    <name evidence="7" type="ORF">TMI583_LOCUS14092</name>
</gene>
<evidence type="ECO:0000259" key="3">
    <source>
        <dbReference type="PROSITE" id="PS50158"/>
    </source>
</evidence>